<sequence>MALGSSKLSSVLLGKFIGLSIAMGSTNMRSANHDSYRSELMTYKSYALNQDMMVEDLGVEAKESVVRKVAKLMCLLELLQSINSIKADYITHQQDVEPGILILFYVLLTMTNLYFGLERVGANLEDSEISGLMQVVKKPKNKLGGSKTTWKTETGSVRVERIGSSRRLTRVELSSHGQLGGFAQACARLRLHVPGLLTATARTDRDGSRRFPMVNDTRLTERGDG</sequence>
<dbReference type="AlphaFoldDB" id="A0A9I9E8I4"/>
<protein>
    <submittedName>
        <fullName evidence="2">Uncharacterized protein</fullName>
    </submittedName>
</protein>
<accession>A0A9I9E8I4</accession>
<keyword evidence="1" id="KW-0732">Signal</keyword>
<organism evidence="2">
    <name type="scientific">Cucumis melo</name>
    <name type="common">Muskmelon</name>
    <dbReference type="NCBI Taxonomy" id="3656"/>
    <lineage>
        <taxon>Eukaryota</taxon>
        <taxon>Viridiplantae</taxon>
        <taxon>Streptophyta</taxon>
        <taxon>Embryophyta</taxon>
        <taxon>Tracheophyta</taxon>
        <taxon>Spermatophyta</taxon>
        <taxon>Magnoliopsida</taxon>
        <taxon>eudicotyledons</taxon>
        <taxon>Gunneridae</taxon>
        <taxon>Pentapetalae</taxon>
        <taxon>rosids</taxon>
        <taxon>fabids</taxon>
        <taxon>Cucurbitales</taxon>
        <taxon>Cucurbitaceae</taxon>
        <taxon>Benincaseae</taxon>
        <taxon>Cucumis</taxon>
    </lineage>
</organism>
<evidence type="ECO:0000313" key="2">
    <source>
        <dbReference type="EnsemblPlants" id="MELO3C030259.2.1"/>
    </source>
</evidence>
<evidence type="ECO:0000256" key="1">
    <source>
        <dbReference type="SAM" id="SignalP"/>
    </source>
</evidence>
<dbReference type="EnsemblPlants" id="MELO3C030259.2.1">
    <property type="protein sequence ID" value="MELO3C030259.2.1"/>
    <property type="gene ID" value="MELO3C030259.2"/>
</dbReference>
<name>A0A9I9E8I4_CUCME</name>
<proteinExistence type="predicted"/>
<reference evidence="2" key="1">
    <citation type="submission" date="2023-03" db="UniProtKB">
        <authorList>
            <consortium name="EnsemblPlants"/>
        </authorList>
    </citation>
    <scope>IDENTIFICATION</scope>
</reference>
<feature type="chain" id="PRO_5039889026" evidence="1">
    <location>
        <begin position="23"/>
        <end position="225"/>
    </location>
</feature>
<dbReference type="Gramene" id="MELO3C030259.2.1">
    <property type="protein sequence ID" value="MELO3C030259.2.1"/>
    <property type="gene ID" value="MELO3C030259.2"/>
</dbReference>
<feature type="signal peptide" evidence="1">
    <location>
        <begin position="1"/>
        <end position="22"/>
    </location>
</feature>